<evidence type="ECO:0000313" key="1">
    <source>
        <dbReference type="EMBL" id="CUS41118.1"/>
    </source>
</evidence>
<name>A0A160TC31_9ZZZZ</name>
<dbReference type="PANTHER" id="PTHR47628:SF1">
    <property type="entry name" value="ALIPHATIC AMIDASE EXPRESSION-REGULATING PROTEIN"/>
    <property type="match status" value="1"/>
</dbReference>
<reference evidence="1" key="1">
    <citation type="submission" date="2015-10" db="EMBL/GenBank/DDBJ databases">
        <authorList>
            <person name="Gilbert D.G."/>
        </authorList>
    </citation>
    <scope>NUCLEOTIDE SEQUENCE</scope>
</reference>
<dbReference type="Pfam" id="PF13433">
    <property type="entry name" value="Peripla_BP_5"/>
    <property type="match status" value="1"/>
</dbReference>
<gene>
    <name evidence="1" type="ORF">MGWOODY_Tha677</name>
</gene>
<organism evidence="1">
    <name type="scientific">hydrothermal vent metagenome</name>
    <dbReference type="NCBI Taxonomy" id="652676"/>
    <lineage>
        <taxon>unclassified sequences</taxon>
        <taxon>metagenomes</taxon>
        <taxon>ecological metagenomes</taxon>
    </lineage>
</organism>
<dbReference type="InterPro" id="IPR028082">
    <property type="entry name" value="Peripla_BP_I"/>
</dbReference>
<dbReference type="SUPFAM" id="SSF53822">
    <property type="entry name" value="Periplasmic binding protein-like I"/>
    <property type="match status" value="1"/>
</dbReference>
<dbReference type="AlphaFoldDB" id="A0A160TC31"/>
<proteinExistence type="predicted"/>
<dbReference type="Gene3D" id="3.40.50.2300">
    <property type="match status" value="2"/>
</dbReference>
<dbReference type="EMBL" id="CZQC01000036">
    <property type="protein sequence ID" value="CUS41118.1"/>
    <property type="molecule type" value="Genomic_DNA"/>
</dbReference>
<accession>A0A160TC31</accession>
<protein>
    <submittedName>
        <fullName evidence="1">Urea ABC transporter, substrate binding protein UrtA</fullName>
    </submittedName>
</protein>
<dbReference type="PANTHER" id="PTHR47628">
    <property type="match status" value="1"/>
</dbReference>
<sequence length="392" mass="44028">MKRTVVMTILILLVAGVWFWPRHEVGLRVIVMAAHSGSMGGRDAAMVETLRRTLNRVTESNVVVEVVDSLLSRDDMQMRFDEILAKGPVAAVLGCGDSACVRQVLPVLEQSDLVLLYPGSSEGLFKSRHVIHLGVVANQYLFPAVSWVRQNLGGRIQFLGTESARSAMLLRLISRQLLVTRDAQIVASDFMSNIEQLPSIIDKINFFEADVLVMDACEWMFDRQFNRELSKTGVKIFSLCVDQSPPSGVDMYFISHYFENPHNHEIHRLKADLRDDLDGLTILSELSATWLGEAFNRGRTLDNRSLLEFVLGRNALTAGGAITVDHAFQGTWHTLYIAQVRNNEQQLLWISNTAIRPVMFPGLEAPSDWLHNLTIYWRNAGGLWRATSVGKH</sequence>